<sequence length="449" mass="50384">MANLDLNQPIHWEEIEDYDGPVIDLNFDLVFHDSDEGEDGGPTHGEEDGTLAHGEEDGGAPSHGEEDGAPAHGEEDGAPAPNAYETISTNKAKNCGRKWVAFDPEAIKDVPLSSRTTIRDLAGALNISKSTLFRRMKEGKFRRHTNDIKFTLTEDNKRARVKFCLSMLDKLSMPQEPTFEGMYNIVYIDEKWFYRTRKCQNYYLALDEDKPERTTKSKNFIEKVMLLAAIARPRFDGDGNVTFSGKIGIFPFTFVEPAKRSSANRPAGTLVTKAMTSVTKETSREYLVNKVLPAIKQKWPAEEVGTPIFIQQDNARTHIAINDDEFCRAASADGFDISLMCQPPNSPDLNVLDLGFFAAIQSMFQKSSPSNVEDIVAKVIQAFDEYPVDRSNRIFLTHQSCMREILRQKGGQHYAIPHLKKQSLERNGVLPVSLQCDPEVVNEAIVYIN</sequence>
<dbReference type="GO" id="GO:0003676">
    <property type="term" value="F:nucleic acid binding"/>
    <property type="evidence" value="ECO:0007669"/>
    <property type="project" value="InterPro"/>
</dbReference>
<proteinExistence type="predicted"/>
<evidence type="ECO:0000313" key="2">
    <source>
        <dbReference type="EMBL" id="ADP24264.1"/>
    </source>
</evidence>
<feature type="region of interest" description="Disordered" evidence="1">
    <location>
        <begin position="32"/>
        <end position="84"/>
    </location>
</feature>
<dbReference type="EMBL" id="HM581666">
    <property type="protein sequence ID" value="ADP24264.1"/>
    <property type="molecule type" value="Genomic_DNA"/>
</dbReference>
<reference evidence="2" key="1">
    <citation type="submission" date="2010-06" db="EMBL/GenBank/DDBJ databases">
        <title>Phmar1 and Phmar2: the first two complete and intact full-length mariner-like elements isolated from Phyllostachys pubescens.</title>
        <authorList>
            <person name="Tang D.-Q."/>
            <person name="Zhou M.-B."/>
            <person name="Zhong H."/>
        </authorList>
    </citation>
    <scope>NUCLEOTIDE SEQUENCE</scope>
</reference>
<accession>E5FNA4</accession>
<evidence type="ECO:0000256" key="1">
    <source>
        <dbReference type="SAM" id="MobiDB-lite"/>
    </source>
</evidence>
<dbReference type="AlphaFoldDB" id="E5FNA4"/>
<name>E5FNA4_PHYED</name>
<dbReference type="PANTHER" id="PTHR47169">
    <property type="entry name" value="OS01G0541250 PROTEIN"/>
    <property type="match status" value="1"/>
</dbReference>
<dbReference type="PANTHER" id="PTHR47169:SF2">
    <property type="entry name" value="OS01G0541250 PROTEIN"/>
    <property type="match status" value="1"/>
</dbReference>
<dbReference type="Gene3D" id="3.30.420.10">
    <property type="entry name" value="Ribonuclease H-like superfamily/Ribonuclease H"/>
    <property type="match status" value="1"/>
</dbReference>
<organism evidence="2">
    <name type="scientific">Phyllostachys edulis</name>
    <name type="common">Tortoise shell bamboo</name>
    <name type="synonym">Bambusa edulis</name>
    <dbReference type="NCBI Taxonomy" id="38705"/>
    <lineage>
        <taxon>Eukaryota</taxon>
        <taxon>Viridiplantae</taxon>
        <taxon>Streptophyta</taxon>
        <taxon>Embryophyta</taxon>
        <taxon>Tracheophyta</taxon>
        <taxon>Spermatophyta</taxon>
        <taxon>Magnoliopsida</taxon>
        <taxon>Liliopsida</taxon>
        <taxon>Poales</taxon>
        <taxon>Poaceae</taxon>
        <taxon>BOP clade</taxon>
        <taxon>Bambusoideae</taxon>
        <taxon>Arundinarodae</taxon>
        <taxon>Arundinarieae</taxon>
        <taxon>Arundinariinae</taxon>
        <taxon>Phyllostachys</taxon>
    </lineage>
</organism>
<protein>
    <submittedName>
        <fullName evidence="2">Transposase</fullName>
    </submittedName>
</protein>
<dbReference type="InterPro" id="IPR036397">
    <property type="entry name" value="RNaseH_sf"/>
</dbReference>